<keyword evidence="2" id="KW-0012">Acyltransferase</keyword>
<evidence type="ECO:0000256" key="1">
    <source>
        <dbReference type="ARBA" id="ARBA00022679"/>
    </source>
</evidence>
<dbReference type="Proteomes" id="UP000018680">
    <property type="component" value="Chromosome"/>
</dbReference>
<evidence type="ECO:0000256" key="2">
    <source>
        <dbReference type="ARBA" id="ARBA00023315"/>
    </source>
</evidence>
<gene>
    <name evidence="4" type="ORF">L21SP2_2869</name>
</gene>
<dbReference type="Pfam" id="PF00583">
    <property type="entry name" value="Acetyltransf_1"/>
    <property type="match status" value="1"/>
</dbReference>
<dbReference type="GO" id="GO:0016747">
    <property type="term" value="F:acyltransferase activity, transferring groups other than amino-acyl groups"/>
    <property type="evidence" value="ECO:0007669"/>
    <property type="project" value="InterPro"/>
</dbReference>
<dbReference type="eggNOG" id="COG0456">
    <property type="taxonomic scope" value="Bacteria"/>
</dbReference>
<dbReference type="EMBL" id="CP006939">
    <property type="protein sequence ID" value="AHC16217.1"/>
    <property type="molecule type" value="Genomic_DNA"/>
</dbReference>
<dbReference type="CDD" id="cd04301">
    <property type="entry name" value="NAT_SF"/>
    <property type="match status" value="1"/>
</dbReference>
<organism evidence="4 5">
    <name type="scientific">Salinispira pacifica</name>
    <dbReference type="NCBI Taxonomy" id="1307761"/>
    <lineage>
        <taxon>Bacteria</taxon>
        <taxon>Pseudomonadati</taxon>
        <taxon>Spirochaetota</taxon>
        <taxon>Spirochaetia</taxon>
        <taxon>Spirochaetales</taxon>
        <taxon>Spirochaetaceae</taxon>
        <taxon>Salinispira</taxon>
    </lineage>
</organism>
<feature type="domain" description="N-acetyltransferase" evidence="3">
    <location>
        <begin position="30"/>
        <end position="180"/>
    </location>
</feature>
<keyword evidence="1" id="KW-0808">Transferase</keyword>
<evidence type="ECO:0000313" key="5">
    <source>
        <dbReference type="Proteomes" id="UP000018680"/>
    </source>
</evidence>
<dbReference type="STRING" id="1307761.L21SP2_2869"/>
<protein>
    <recommendedName>
        <fullName evidence="3">N-acetyltransferase domain-containing protein</fullName>
    </recommendedName>
</protein>
<accession>V5WK73</accession>
<name>V5WK73_9SPIO</name>
<proteinExistence type="predicted"/>
<keyword evidence="5" id="KW-1185">Reference proteome</keyword>
<dbReference type="KEGG" id="slr:L21SP2_2869"/>
<evidence type="ECO:0000313" key="4">
    <source>
        <dbReference type="EMBL" id="AHC16217.1"/>
    </source>
</evidence>
<dbReference type="InterPro" id="IPR000182">
    <property type="entry name" value="GNAT_dom"/>
</dbReference>
<dbReference type="InterPro" id="IPR016181">
    <property type="entry name" value="Acyl_CoA_acyltransferase"/>
</dbReference>
<dbReference type="InterPro" id="IPR050832">
    <property type="entry name" value="Bact_Acetyltransf"/>
</dbReference>
<sequence>MITYITAALSHLDPIPLELSEMVKIQLEEDGMELSTTEAENRLRQASQSGLGVYICAALETDVRDETSPSGLDERPLFNRLNDGALRGFGFFNLCYGLECGGEYLWLNELHVDRESRRKGIATGILKHIEQWARKRGCAYSACLTGSDNEAAQNMYRSQGFSISKVNWVEKDLTAAPRAEPEPEDHE</sequence>
<dbReference type="HOGENOM" id="CLU_1446693_0_0_12"/>
<dbReference type="Gene3D" id="3.40.630.30">
    <property type="match status" value="1"/>
</dbReference>
<reference evidence="4 5" key="1">
    <citation type="journal article" date="2015" name="Stand. Genomic Sci.">
        <title>Complete genome sequence and description of Salinispira pacifica gen. nov., sp. nov., a novel spirochaete isolated form a hypersaline microbial mat.</title>
        <authorList>
            <person name="Ben Hania W."/>
            <person name="Joseph M."/>
            <person name="Schumann P."/>
            <person name="Bunk B."/>
            <person name="Fiebig A."/>
            <person name="Sproer C."/>
            <person name="Klenk H.P."/>
            <person name="Fardeau M.L."/>
            <person name="Spring S."/>
        </authorList>
    </citation>
    <scope>NUCLEOTIDE SEQUENCE [LARGE SCALE GENOMIC DNA]</scope>
    <source>
        <strain evidence="4 5">L21-RPul-D2</strain>
    </source>
</reference>
<dbReference type="AlphaFoldDB" id="V5WK73"/>
<dbReference type="PANTHER" id="PTHR43877">
    <property type="entry name" value="AMINOALKYLPHOSPHONATE N-ACETYLTRANSFERASE-RELATED-RELATED"/>
    <property type="match status" value="1"/>
</dbReference>
<evidence type="ECO:0000259" key="3">
    <source>
        <dbReference type="PROSITE" id="PS51186"/>
    </source>
</evidence>
<dbReference type="PROSITE" id="PS51186">
    <property type="entry name" value="GNAT"/>
    <property type="match status" value="1"/>
</dbReference>
<dbReference type="SUPFAM" id="SSF55729">
    <property type="entry name" value="Acyl-CoA N-acyltransferases (Nat)"/>
    <property type="match status" value="1"/>
</dbReference>